<dbReference type="Proteomes" id="UP001165041">
    <property type="component" value="Unassembled WGS sequence"/>
</dbReference>
<dbReference type="EMBL" id="BSSA01000054">
    <property type="protein sequence ID" value="GLW75324.1"/>
    <property type="molecule type" value="Genomic_DNA"/>
</dbReference>
<evidence type="ECO:0000313" key="2">
    <source>
        <dbReference type="EMBL" id="GLW75324.1"/>
    </source>
</evidence>
<reference evidence="2" key="1">
    <citation type="submission" date="2023-02" db="EMBL/GenBank/DDBJ databases">
        <title>Kitasatospora phosalacinea NBRC 14627.</title>
        <authorList>
            <person name="Ichikawa N."/>
            <person name="Sato H."/>
            <person name="Tonouchi N."/>
        </authorList>
    </citation>
    <scope>NUCLEOTIDE SEQUENCE</scope>
    <source>
        <strain evidence="2">NBRC 14627</strain>
    </source>
</reference>
<gene>
    <name evidence="2" type="ORF">Kpho02_76210</name>
</gene>
<feature type="transmembrane region" description="Helical" evidence="1">
    <location>
        <begin position="12"/>
        <end position="29"/>
    </location>
</feature>
<proteinExistence type="predicted"/>
<dbReference type="AlphaFoldDB" id="A0A9W6QHW3"/>
<feature type="transmembrane region" description="Helical" evidence="1">
    <location>
        <begin position="134"/>
        <end position="167"/>
    </location>
</feature>
<sequence length="173" mass="18009">MDLLEFTTVVNRAGSGFGFAATAVPALFIKAKTKSWHTLKDRTIWQPWAYAFVVLVLASAVSGGLIKKLSNGFTGTGNVAGQAIGAAAIGQSGDGALTVSFGQVMSYGGGWIVLVCVLGLGFFVWFADSWGTRALYLAGAVTGSTWGITSALGGWAAMLFIPLFSWISDMVIG</sequence>
<comment type="caution">
    <text evidence="2">The sequence shown here is derived from an EMBL/GenBank/DDBJ whole genome shotgun (WGS) entry which is preliminary data.</text>
</comment>
<evidence type="ECO:0000256" key="1">
    <source>
        <dbReference type="SAM" id="Phobius"/>
    </source>
</evidence>
<protein>
    <submittedName>
        <fullName evidence="2">Uncharacterized protein</fullName>
    </submittedName>
</protein>
<organism evidence="2 3">
    <name type="scientific">Kitasatospora phosalacinea</name>
    <dbReference type="NCBI Taxonomy" id="2065"/>
    <lineage>
        <taxon>Bacteria</taxon>
        <taxon>Bacillati</taxon>
        <taxon>Actinomycetota</taxon>
        <taxon>Actinomycetes</taxon>
        <taxon>Kitasatosporales</taxon>
        <taxon>Streptomycetaceae</taxon>
        <taxon>Kitasatospora</taxon>
    </lineage>
</organism>
<accession>A0A9W6QHW3</accession>
<name>A0A9W6QHW3_9ACTN</name>
<feature type="transmembrane region" description="Helical" evidence="1">
    <location>
        <begin position="107"/>
        <end position="127"/>
    </location>
</feature>
<keyword evidence="1" id="KW-0472">Membrane</keyword>
<evidence type="ECO:0000313" key="3">
    <source>
        <dbReference type="Proteomes" id="UP001165041"/>
    </source>
</evidence>
<feature type="transmembrane region" description="Helical" evidence="1">
    <location>
        <begin position="49"/>
        <end position="66"/>
    </location>
</feature>
<dbReference type="RefSeq" id="WP_285740858.1">
    <property type="nucleotide sequence ID" value="NZ_BSSA01000054.1"/>
</dbReference>
<keyword evidence="1" id="KW-0812">Transmembrane</keyword>
<keyword evidence="1" id="KW-1133">Transmembrane helix</keyword>